<dbReference type="AlphaFoldDB" id="A0A067GA64"/>
<proteinExistence type="predicted"/>
<sequence>MAQCYRDGNEYESQAFSSYTESQYTTAGMAGSQSYYTKPAVAGSQNQTQYYGHTTNPALGYSYNTGKPPLTGYQQASHSNYGVGTGANLTGTYGPAPAVTGYYGKHHGSHGKTTHRRKLKCRDSFGTVEYSSCSESESDDECRGPRCL</sequence>
<organism evidence="2 3">
    <name type="scientific">Citrus sinensis</name>
    <name type="common">Sweet orange</name>
    <name type="synonym">Citrus aurantium var. sinensis</name>
    <dbReference type="NCBI Taxonomy" id="2711"/>
    <lineage>
        <taxon>Eukaryota</taxon>
        <taxon>Viridiplantae</taxon>
        <taxon>Streptophyta</taxon>
        <taxon>Embryophyta</taxon>
        <taxon>Tracheophyta</taxon>
        <taxon>Spermatophyta</taxon>
        <taxon>Magnoliopsida</taxon>
        <taxon>eudicotyledons</taxon>
        <taxon>Gunneridae</taxon>
        <taxon>Pentapetalae</taxon>
        <taxon>rosids</taxon>
        <taxon>malvids</taxon>
        <taxon>Sapindales</taxon>
        <taxon>Rutaceae</taxon>
        <taxon>Aurantioideae</taxon>
        <taxon>Citrus</taxon>
    </lineage>
</organism>
<reference evidence="2 3" key="1">
    <citation type="submission" date="2014-04" db="EMBL/GenBank/DDBJ databases">
        <authorList>
            <consortium name="International Citrus Genome Consortium"/>
            <person name="Gmitter F."/>
            <person name="Chen C."/>
            <person name="Farmerie W."/>
            <person name="Harkins T."/>
            <person name="Desany B."/>
            <person name="Mohiuddin M."/>
            <person name="Kodira C."/>
            <person name="Borodovsky M."/>
            <person name="Lomsadze A."/>
            <person name="Burns P."/>
            <person name="Jenkins J."/>
            <person name="Prochnik S."/>
            <person name="Shu S."/>
            <person name="Chapman J."/>
            <person name="Pitluck S."/>
            <person name="Schmutz J."/>
            <person name="Rokhsar D."/>
        </authorList>
    </citation>
    <scope>NUCLEOTIDE SEQUENCE</scope>
</reference>
<dbReference type="EMBL" id="KK784881">
    <property type="protein sequence ID" value="KDO76494.1"/>
    <property type="molecule type" value="Genomic_DNA"/>
</dbReference>
<accession>A0A067GA64</accession>
<protein>
    <submittedName>
        <fullName evidence="2">Uncharacterized protein</fullName>
    </submittedName>
</protein>
<gene>
    <name evidence="2" type="ORF">CISIN_1g032053mg</name>
</gene>
<keyword evidence="3" id="KW-1185">Reference proteome</keyword>
<name>A0A067GA64_CITSI</name>
<dbReference type="Proteomes" id="UP000027120">
    <property type="component" value="Unassembled WGS sequence"/>
</dbReference>
<evidence type="ECO:0000313" key="3">
    <source>
        <dbReference type="Proteomes" id="UP000027120"/>
    </source>
</evidence>
<evidence type="ECO:0000256" key="1">
    <source>
        <dbReference type="SAM" id="MobiDB-lite"/>
    </source>
</evidence>
<evidence type="ECO:0000313" key="2">
    <source>
        <dbReference type="EMBL" id="KDO76494.1"/>
    </source>
</evidence>
<feature type="region of interest" description="Disordered" evidence="1">
    <location>
        <begin position="127"/>
        <end position="148"/>
    </location>
</feature>